<feature type="transmembrane region" description="Helical" evidence="1">
    <location>
        <begin position="6"/>
        <end position="25"/>
    </location>
</feature>
<accession>A0ABR8PIU0</accession>
<reference evidence="2 3" key="1">
    <citation type="submission" date="2020-08" db="EMBL/GenBank/DDBJ databases">
        <title>A Genomic Blueprint of the Chicken Gut Microbiome.</title>
        <authorList>
            <person name="Gilroy R."/>
            <person name="Ravi A."/>
            <person name="Getino M."/>
            <person name="Pursley I."/>
            <person name="Horton D.L."/>
            <person name="Alikhan N.-F."/>
            <person name="Baker D."/>
            <person name="Gharbi K."/>
            <person name="Hall N."/>
            <person name="Watson M."/>
            <person name="Adriaenssens E.M."/>
            <person name="Foster-Nyarko E."/>
            <person name="Jarju S."/>
            <person name="Secka A."/>
            <person name="Antonio M."/>
            <person name="Oren A."/>
            <person name="Chaudhuri R."/>
            <person name="La Ragione R.M."/>
            <person name="Hildebrand F."/>
            <person name="Pallen M.J."/>
        </authorList>
    </citation>
    <scope>NUCLEOTIDE SEQUENCE [LARGE SCALE GENOMIC DNA]</scope>
    <source>
        <strain evidence="2 3">Sa3CUA8</strain>
    </source>
</reference>
<dbReference type="Proteomes" id="UP000659496">
    <property type="component" value="Unassembled WGS sequence"/>
</dbReference>
<protein>
    <recommendedName>
        <fullName evidence="4">DUF3592 domain-containing protein</fullName>
    </recommendedName>
</protein>
<evidence type="ECO:0000256" key="1">
    <source>
        <dbReference type="SAM" id="Phobius"/>
    </source>
</evidence>
<name>A0ABR8PIU0_9BACL</name>
<dbReference type="RefSeq" id="WP_191689255.1">
    <property type="nucleotide sequence ID" value="NZ_JACSQY010000004.1"/>
</dbReference>
<comment type="caution">
    <text evidence="2">The sequence shown here is derived from an EMBL/GenBank/DDBJ whole genome shotgun (WGS) entry which is preliminary data.</text>
</comment>
<gene>
    <name evidence="2" type="ORF">H9659_07165</name>
</gene>
<evidence type="ECO:0008006" key="4">
    <source>
        <dbReference type="Google" id="ProtNLM"/>
    </source>
</evidence>
<proteinExistence type="predicted"/>
<keyword evidence="1" id="KW-0812">Transmembrane</keyword>
<organism evidence="2 3">
    <name type="scientific">Sporosarcina gallistercoris</name>
    <dbReference type="NCBI Taxonomy" id="2762245"/>
    <lineage>
        <taxon>Bacteria</taxon>
        <taxon>Bacillati</taxon>
        <taxon>Bacillota</taxon>
        <taxon>Bacilli</taxon>
        <taxon>Bacillales</taxon>
        <taxon>Caryophanaceae</taxon>
        <taxon>Sporosarcina</taxon>
    </lineage>
</organism>
<evidence type="ECO:0000313" key="2">
    <source>
        <dbReference type="EMBL" id="MBD7908102.1"/>
    </source>
</evidence>
<feature type="transmembrane region" description="Helical" evidence="1">
    <location>
        <begin position="117"/>
        <end position="140"/>
    </location>
</feature>
<dbReference type="EMBL" id="JACSQY010000004">
    <property type="protein sequence ID" value="MBD7908102.1"/>
    <property type="molecule type" value="Genomic_DNA"/>
</dbReference>
<evidence type="ECO:0000313" key="3">
    <source>
        <dbReference type="Proteomes" id="UP000659496"/>
    </source>
</evidence>
<keyword evidence="1" id="KW-0472">Membrane</keyword>
<keyword evidence="3" id="KW-1185">Reference proteome</keyword>
<keyword evidence="1" id="KW-1133">Transmembrane helix</keyword>
<sequence length="146" mass="16816">MKLILMISAFPLTIVIVGIAGILMYKKTLRQKSWFEGLQLEFESVDCAHTKAIPYAKTFGISFKRKEKRMKKVIINKSEIRKDVTYRLHCDACGKKRYFQMIATPEATAYQKHRIQYILGTFGAIFLVYGIIVAPVLTFLSKLFNL</sequence>